<dbReference type="PROSITE" id="PS50110">
    <property type="entry name" value="RESPONSE_REGULATORY"/>
    <property type="match status" value="1"/>
</dbReference>
<feature type="domain" description="Response regulatory" evidence="2">
    <location>
        <begin position="184"/>
        <end position="305"/>
    </location>
</feature>
<dbReference type="Proteomes" id="UP000033423">
    <property type="component" value="Unassembled WGS sequence"/>
</dbReference>
<sequence>MEKDLFQEVQQRTQLAFTNQMEMLLFYLSDNQVYGINVFKIIEVIECPSSVVKMPYSHQSVKGTIDFRGKAVIVIDIGEFLGMDRQDFRNELSYVIVCEYNNNVQGLIIKNPDSLVTRSWDEVKSPSSVLGKSGYLTAIAYNDNDEMIQILDIEKVLVEILGMDTKISDEFVKQASESVLCAHHVLVIDDSKAARALIEAVLEQLGFTYESYNSASEALAELEADSKAKYRFCLCVCDIEMPGIDGFTFTRKIRSNPDLKDLFILLHSSMSNPTNMDKAKQVGANSFAAKFQPDALAAEILAAMKQVEEKGGAGLAKS</sequence>
<dbReference type="Pfam" id="PF00072">
    <property type="entry name" value="Response_reg"/>
    <property type="match status" value="1"/>
</dbReference>
<dbReference type="SMART" id="SM00448">
    <property type="entry name" value="REC"/>
    <property type="match status" value="1"/>
</dbReference>
<feature type="modified residue" description="4-aspartylphosphate" evidence="1">
    <location>
        <position position="238"/>
    </location>
</feature>
<dbReference type="Gene3D" id="3.40.50.2300">
    <property type="match status" value="1"/>
</dbReference>
<dbReference type="PIRSF" id="PIRSF002867">
    <property type="entry name" value="CheV"/>
    <property type="match status" value="1"/>
</dbReference>
<dbReference type="EMBL" id="LACI01000473">
    <property type="protein sequence ID" value="KJU86740.1"/>
    <property type="molecule type" value="Genomic_DNA"/>
</dbReference>
<feature type="domain" description="CheW-like" evidence="3">
    <location>
        <begin position="20"/>
        <end position="162"/>
    </location>
</feature>
<dbReference type="PANTHER" id="PTHR47233:SF3">
    <property type="entry name" value="CHEMOTAXIS PROTEIN CHEV"/>
    <property type="match status" value="1"/>
</dbReference>
<dbReference type="PANTHER" id="PTHR47233">
    <property type="entry name" value="CHEMOTAXIS PROTEIN CHEV"/>
    <property type="match status" value="1"/>
</dbReference>
<dbReference type="InterPro" id="IPR024181">
    <property type="entry name" value="Chemotax_regulator_CheV"/>
</dbReference>
<evidence type="ECO:0000259" key="2">
    <source>
        <dbReference type="PROSITE" id="PS50110"/>
    </source>
</evidence>
<comment type="caution">
    <text evidence="4">The sequence shown here is derived from an EMBL/GenBank/DDBJ whole genome shotgun (WGS) entry which is preliminary data.</text>
</comment>
<dbReference type="InterPro" id="IPR002545">
    <property type="entry name" value="CheW-lke_dom"/>
</dbReference>
<dbReference type="InterPro" id="IPR036061">
    <property type="entry name" value="CheW-like_dom_sf"/>
</dbReference>
<proteinExistence type="predicted"/>
<dbReference type="PROSITE" id="PS50851">
    <property type="entry name" value="CHEW"/>
    <property type="match status" value="1"/>
</dbReference>
<dbReference type="GO" id="GO:0000160">
    <property type="term" value="P:phosphorelay signal transduction system"/>
    <property type="evidence" value="ECO:0007669"/>
    <property type="project" value="InterPro"/>
</dbReference>
<protein>
    <submittedName>
        <fullName evidence="4">Response regulator receiver modulated CheW protein</fullName>
    </submittedName>
</protein>
<keyword evidence="5" id="KW-1185">Reference proteome</keyword>
<dbReference type="InterPro" id="IPR011006">
    <property type="entry name" value="CheY-like_superfamily"/>
</dbReference>
<gene>
    <name evidence="4" type="ORF">MBAV_001065</name>
</gene>
<keyword evidence="1" id="KW-0597">Phosphoprotein</keyword>
<reference evidence="4 5" key="1">
    <citation type="submission" date="2015-02" db="EMBL/GenBank/DDBJ databases">
        <title>Single-cell genomics of uncultivated deep-branching MTB reveals a conserved set of magnetosome genes.</title>
        <authorList>
            <person name="Kolinko S."/>
            <person name="Richter M."/>
            <person name="Glockner F.O."/>
            <person name="Brachmann A."/>
            <person name="Schuler D."/>
        </authorList>
    </citation>
    <scope>NUCLEOTIDE SEQUENCE [LARGE SCALE GENOMIC DNA]</scope>
    <source>
        <strain evidence="4">TM-1</strain>
    </source>
</reference>
<evidence type="ECO:0000313" key="5">
    <source>
        <dbReference type="Proteomes" id="UP000033423"/>
    </source>
</evidence>
<name>A0A0F3GXY5_9BACT</name>
<accession>A0A0F3GXY5</accession>
<dbReference type="SUPFAM" id="SSF50341">
    <property type="entry name" value="CheW-like"/>
    <property type="match status" value="1"/>
</dbReference>
<dbReference type="SMART" id="SM00260">
    <property type="entry name" value="CheW"/>
    <property type="match status" value="1"/>
</dbReference>
<dbReference type="Gene3D" id="2.40.50.180">
    <property type="entry name" value="CheA-289, Domain 4"/>
    <property type="match status" value="1"/>
</dbReference>
<dbReference type="SUPFAM" id="SSF52172">
    <property type="entry name" value="CheY-like"/>
    <property type="match status" value="1"/>
</dbReference>
<dbReference type="Gene3D" id="2.30.30.40">
    <property type="entry name" value="SH3 Domains"/>
    <property type="match status" value="1"/>
</dbReference>
<evidence type="ECO:0000256" key="1">
    <source>
        <dbReference type="PROSITE-ProRule" id="PRU00169"/>
    </source>
</evidence>
<dbReference type="Pfam" id="PF01584">
    <property type="entry name" value="CheW"/>
    <property type="match status" value="1"/>
</dbReference>
<evidence type="ECO:0000313" key="4">
    <source>
        <dbReference type="EMBL" id="KJU86740.1"/>
    </source>
</evidence>
<dbReference type="AlphaFoldDB" id="A0A0F3GXY5"/>
<dbReference type="PATRIC" id="fig|29290.4.peg.1406"/>
<evidence type="ECO:0000259" key="3">
    <source>
        <dbReference type="PROSITE" id="PS50851"/>
    </source>
</evidence>
<organism evidence="4 5">
    <name type="scientific">Candidatus Magnetobacterium bavaricum</name>
    <dbReference type="NCBI Taxonomy" id="29290"/>
    <lineage>
        <taxon>Bacteria</taxon>
        <taxon>Pseudomonadati</taxon>
        <taxon>Nitrospirota</taxon>
        <taxon>Thermodesulfovibrionia</taxon>
        <taxon>Thermodesulfovibrionales</taxon>
        <taxon>Candidatus Magnetobacteriaceae</taxon>
        <taxon>Candidatus Magnetobacterium</taxon>
    </lineage>
</organism>
<dbReference type="GO" id="GO:0006935">
    <property type="term" value="P:chemotaxis"/>
    <property type="evidence" value="ECO:0007669"/>
    <property type="project" value="InterPro"/>
</dbReference>
<dbReference type="InterPro" id="IPR001789">
    <property type="entry name" value="Sig_transdc_resp-reg_receiver"/>
</dbReference>